<dbReference type="InterPro" id="IPR001608">
    <property type="entry name" value="Ala_racemase_N"/>
</dbReference>
<evidence type="ECO:0000313" key="6">
    <source>
        <dbReference type="EMBL" id="MCK2215133.1"/>
    </source>
</evidence>
<dbReference type="Gene3D" id="3.20.20.10">
    <property type="entry name" value="Alanine racemase"/>
    <property type="match status" value="1"/>
</dbReference>
<dbReference type="NCBIfam" id="TIGR00492">
    <property type="entry name" value="alr"/>
    <property type="match status" value="1"/>
</dbReference>
<dbReference type="PROSITE" id="PS00395">
    <property type="entry name" value="ALANINE_RACEMASE"/>
    <property type="match status" value="1"/>
</dbReference>
<keyword evidence="7" id="KW-1185">Reference proteome</keyword>
<dbReference type="PANTHER" id="PTHR30511:SF0">
    <property type="entry name" value="ALANINE RACEMASE, CATABOLIC-RELATED"/>
    <property type="match status" value="1"/>
</dbReference>
<dbReference type="Pfam" id="PF00842">
    <property type="entry name" value="Ala_racemase_C"/>
    <property type="match status" value="1"/>
</dbReference>
<feature type="binding site" evidence="4">
    <location>
        <position position="132"/>
    </location>
    <ligand>
        <name>substrate</name>
    </ligand>
</feature>
<evidence type="ECO:0000313" key="7">
    <source>
        <dbReference type="Proteomes" id="UP001317259"/>
    </source>
</evidence>
<feature type="active site" description="Proton acceptor; specific for L-alanine" evidence="4">
    <location>
        <position position="265"/>
    </location>
</feature>
<dbReference type="InterPro" id="IPR009006">
    <property type="entry name" value="Ala_racemase/Decarboxylase_C"/>
</dbReference>
<comment type="caution">
    <text evidence="6">The sequence shown here is derived from an EMBL/GenBank/DDBJ whole genome shotgun (WGS) entry which is preliminary data.</text>
</comment>
<accession>A0ABT0FSJ2</accession>
<comment type="function">
    <text evidence="4">Catalyzes the interconversion of L-alanine and D-alanine. May also act on other amino acids.</text>
</comment>
<protein>
    <recommendedName>
        <fullName evidence="4">Alanine racemase</fullName>
        <ecNumber evidence="4">5.1.1.1</ecNumber>
    </recommendedName>
</protein>
<evidence type="ECO:0000259" key="5">
    <source>
        <dbReference type="SMART" id="SM01005"/>
    </source>
</evidence>
<dbReference type="InterPro" id="IPR029066">
    <property type="entry name" value="PLP-binding_barrel"/>
</dbReference>
<dbReference type="CDD" id="cd00430">
    <property type="entry name" value="PLPDE_III_AR"/>
    <property type="match status" value="1"/>
</dbReference>
<comment type="similarity">
    <text evidence="4">Belongs to the alanine racemase family.</text>
</comment>
<dbReference type="Pfam" id="PF01168">
    <property type="entry name" value="Ala_racemase_N"/>
    <property type="match status" value="1"/>
</dbReference>
<sequence length="375" mass="39318">MATPAEARVDLAAIRHNVALLKERTGVELMGAVKADAYGHGLVPCARAVLEGGASRLGTAFVREALELRAGGVSAPVLAWLITPGEPLEEALRHDVELSAADVRLLDEIAAAARRAGRAAKLHLEADTGMSRGGAPLAAWPGLLARALELRAEGVVEIVGLWSHFACADVPGHPSVTQQLEAYEEALKLAEQAGAAGSHVIRHLANSAAGLTLPEARYDLVRPGIAMYGLSPIPEQGGFGLRPAMTLVARAALVKRVPRGSGVSYGHLYTTDRETTLALVPLGYADGILRHATGRAEVLAGGRRRRVAGRVCMDQFMIDMGDDPLAAGDEIVLFGPGDGGEPTAQEWADTLGTITHEIVTRIGSRVPRVHTSTGA</sequence>
<comment type="pathway">
    <text evidence="4">Amino-acid biosynthesis; D-alanine biosynthesis; D-alanine from L-alanine: step 1/1.</text>
</comment>
<feature type="modified residue" description="N6-(pyridoxal phosphate)lysine" evidence="4">
    <location>
        <position position="34"/>
    </location>
</feature>
<evidence type="ECO:0000256" key="4">
    <source>
        <dbReference type="HAMAP-Rule" id="MF_01201"/>
    </source>
</evidence>
<dbReference type="EMBL" id="JAKRKC020000001">
    <property type="protein sequence ID" value="MCK2215133.1"/>
    <property type="molecule type" value="Genomic_DNA"/>
</dbReference>
<dbReference type="SUPFAM" id="SSF50621">
    <property type="entry name" value="Alanine racemase C-terminal domain-like"/>
    <property type="match status" value="1"/>
</dbReference>
<organism evidence="6 7">
    <name type="scientific">Actinomadura luzonensis</name>
    <dbReference type="NCBI Taxonomy" id="2805427"/>
    <lineage>
        <taxon>Bacteria</taxon>
        <taxon>Bacillati</taxon>
        <taxon>Actinomycetota</taxon>
        <taxon>Actinomycetes</taxon>
        <taxon>Streptosporangiales</taxon>
        <taxon>Thermomonosporaceae</taxon>
        <taxon>Actinomadura</taxon>
    </lineage>
</organism>
<comment type="catalytic activity">
    <reaction evidence="4">
        <text>L-alanine = D-alanine</text>
        <dbReference type="Rhea" id="RHEA:20249"/>
        <dbReference type="ChEBI" id="CHEBI:57416"/>
        <dbReference type="ChEBI" id="CHEBI:57972"/>
        <dbReference type="EC" id="5.1.1.1"/>
    </reaction>
</comment>
<dbReference type="SMART" id="SM01005">
    <property type="entry name" value="Ala_racemase_C"/>
    <property type="match status" value="1"/>
</dbReference>
<dbReference type="SUPFAM" id="SSF51419">
    <property type="entry name" value="PLP-binding barrel"/>
    <property type="match status" value="1"/>
</dbReference>
<reference evidence="6 7" key="1">
    <citation type="submission" date="2022-04" db="EMBL/GenBank/DDBJ databases">
        <title>Genome draft of Actinomadura sp. ATCC 31491.</title>
        <authorList>
            <person name="Shi X."/>
            <person name="Du Y."/>
        </authorList>
    </citation>
    <scope>NUCLEOTIDE SEQUENCE [LARGE SCALE GENOMIC DNA]</scope>
    <source>
        <strain evidence="6 7">ATCC 31491</strain>
    </source>
</reference>
<evidence type="ECO:0000256" key="2">
    <source>
        <dbReference type="ARBA" id="ARBA00022898"/>
    </source>
</evidence>
<dbReference type="InterPro" id="IPR020622">
    <property type="entry name" value="Ala_racemase_pyridoxalP-BS"/>
</dbReference>
<dbReference type="Proteomes" id="UP001317259">
    <property type="component" value="Unassembled WGS sequence"/>
</dbReference>
<dbReference type="InterPro" id="IPR000821">
    <property type="entry name" value="Ala_racemase"/>
</dbReference>
<evidence type="ECO:0000256" key="1">
    <source>
        <dbReference type="ARBA" id="ARBA00001933"/>
    </source>
</evidence>
<name>A0ABT0FSJ2_9ACTN</name>
<dbReference type="Gene3D" id="2.40.37.10">
    <property type="entry name" value="Lyase, Ornithine Decarboxylase, Chain A, domain 1"/>
    <property type="match status" value="1"/>
</dbReference>
<dbReference type="PANTHER" id="PTHR30511">
    <property type="entry name" value="ALANINE RACEMASE"/>
    <property type="match status" value="1"/>
</dbReference>
<keyword evidence="2 4" id="KW-0663">Pyridoxal phosphate</keyword>
<feature type="binding site" evidence="4">
    <location>
        <position position="313"/>
    </location>
    <ligand>
        <name>substrate</name>
    </ligand>
</feature>
<dbReference type="PRINTS" id="PR00992">
    <property type="entry name" value="ALARACEMASE"/>
</dbReference>
<dbReference type="InterPro" id="IPR011079">
    <property type="entry name" value="Ala_racemase_C"/>
</dbReference>
<feature type="active site" description="Proton acceptor; specific for D-alanine" evidence="4">
    <location>
        <position position="34"/>
    </location>
</feature>
<dbReference type="EC" id="5.1.1.1" evidence="4"/>
<proteinExistence type="inferred from homology"/>
<keyword evidence="3 4" id="KW-0413">Isomerase</keyword>
<dbReference type="RefSeq" id="WP_242372131.1">
    <property type="nucleotide sequence ID" value="NZ_JAKRKC020000001.1"/>
</dbReference>
<comment type="cofactor">
    <cofactor evidence="1 4">
        <name>pyridoxal 5'-phosphate</name>
        <dbReference type="ChEBI" id="CHEBI:597326"/>
    </cofactor>
</comment>
<gene>
    <name evidence="6" type="primary">alr</name>
    <name evidence="6" type="ORF">MF672_015240</name>
</gene>
<dbReference type="GO" id="GO:0008784">
    <property type="term" value="F:alanine racemase activity"/>
    <property type="evidence" value="ECO:0007669"/>
    <property type="project" value="UniProtKB-EC"/>
</dbReference>
<feature type="domain" description="Alanine racemase C-terminal" evidence="5">
    <location>
        <begin position="244"/>
        <end position="371"/>
    </location>
</feature>
<evidence type="ECO:0000256" key="3">
    <source>
        <dbReference type="ARBA" id="ARBA00023235"/>
    </source>
</evidence>
<dbReference type="HAMAP" id="MF_01201">
    <property type="entry name" value="Ala_racemase"/>
    <property type="match status" value="1"/>
</dbReference>